<dbReference type="GO" id="GO:0070737">
    <property type="term" value="F:protein-glycine ligase activity, elongating"/>
    <property type="evidence" value="ECO:0007669"/>
    <property type="project" value="TreeGrafter"/>
</dbReference>
<protein>
    <recommendedName>
        <fullName evidence="3">ATP-grasp domain-containing protein</fullName>
    </recommendedName>
</protein>
<dbReference type="Proteomes" id="UP000549394">
    <property type="component" value="Unassembled WGS sequence"/>
</dbReference>
<keyword evidence="5" id="KW-1185">Reference proteome</keyword>
<accession>A0A7I8VTI4</accession>
<dbReference type="PROSITE" id="PS50975">
    <property type="entry name" value="ATP_GRASP"/>
    <property type="match status" value="1"/>
</dbReference>
<feature type="compositionally biased region" description="Basic and acidic residues" evidence="2">
    <location>
        <begin position="676"/>
        <end position="685"/>
    </location>
</feature>
<dbReference type="AlphaFoldDB" id="A0A7I8VTI4"/>
<dbReference type="GO" id="GO:0005524">
    <property type="term" value="F:ATP binding"/>
    <property type="evidence" value="ECO:0007669"/>
    <property type="project" value="UniProtKB-UniRule"/>
</dbReference>
<sequence length="685" mass="76731">MTENFKLKWVECKQNINYQAFREGEQLVNHIPNCGLLTNKLGLLNSLQSFDRVTTAVKKSRQSTIIKSYLDFTPETFRVDDMKEREKFFQEYKEGDIWICKPTGTNQGKGIFLVRDLNEFRATLVEYDEKKKEKKAYKPTTNRIIQRYVANPLLLDGKKFDLRAYMLISSTSPLLVLYAHGYVRLSLAQYDNDTTNLVAHLTNQYIQKKDPAYKDVKEDTVWSFDKLNDYVNRHVAPGKEVENDWVKNGMTKTIKSIMVHLIKCVQNRLAAKVGYFDLYGLDFMIDENLKVWFIEANVNPALATNCGVLKDVIPGVVDETLRLSIECFEKSKRNVQLLPLKNLKTFEVIYSETKNRLIDGPPIRQPQQSLSPKPNRRSRSLSPGKEMTTIIETVPQTLNTPQKSLPAKVPLTVPSLRGVPPGMERSPYAASDSIRFRLTHAQRRANSSNTHSGQNNSTTTSNNNHANNNTTNSATTAAANNNINNNNGGNSNDNSNSNITGNSNNNNDVTANTGSNTNVANEAKQARSGIRADERGTKLHISNNSKKQESINASNEDKSKGKKLEIVSVKAKTKTQDDTTKKPCAICEDKGAKQSTGQPSTSKDDSKVLAEALIPKLARRSDQTKLSKTVLKSKEGAILACKTTKPRFESRRQKQKDDTRSRSATIPKKVSVNITHGHDVADRGS</sequence>
<feature type="domain" description="ATP-grasp" evidence="3">
    <location>
        <begin position="63"/>
        <end position="325"/>
    </location>
</feature>
<organism evidence="4 5">
    <name type="scientific">Dimorphilus gyrociliatus</name>
    <dbReference type="NCBI Taxonomy" id="2664684"/>
    <lineage>
        <taxon>Eukaryota</taxon>
        <taxon>Metazoa</taxon>
        <taxon>Spiralia</taxon>
        <taxon>Lophotrochozoa</taxon>
        <taxon>Annelida</taxon>
        <taxon>Polychaeta</taxon>
        <taxon>Polychaeta incertae sedis</taxon>
        <taxon>Dinophilidae</taxon>
        <taxon>Dimorphilus</taxon>
    </lineage>
</organism>
<proteinExistence type="predicted"/>
<name>A0A7I8VTI4_9ANNE</name>
<evidence type="ECO:0000259" key="3">
    <source>
        <dbReference type="PROSITE" id="PS50975"/>
    </source>
</evidence>
<evidence type="ECO:0000313" key="4">
    <source>
        <dbReference type="EMBL" id="CAD5119623.1"/>
    </source>
</evidence>
<evidence type="ECO:0000256" key="2">
    <source>
        <dbReference type="SAM" id="MobiDB-lite"/>
    </source>
</evidence>
<gene>
    <name evidence="4" type="ORF">DGYR_LOCUS7831</name>
</gene>
<feature type="compositionally biased region" description="Low complexity" evidence="2">
    <location>
        <begin position="446"/>
        <end position="516"/>
    </location>
</feature>
<dbReference type="OrthoDB" id="202825at2759"/>
<dbReference type="GO" id="GO:0046872">
    <property type="term" value="F:metal ion binding"/>
    <property type="evidence" value="ECO:0007669"/>
    <property type="project" value="InterPro"/>
</dbReference>
<feature type="region of interest" description="Disordered" evidence="2">
    <location>
        <begin position="357"/>
        <end position="386"/>
    </location>
</feature>
<dbReference type="SUPFAM" id="SSF56059">
    <property type="entry name" value="Glutathione synthetase ATP-binding domain-like"/>
    <property type="match status" value="1"/>
</dbReference>
<reference evidence="4 5" key="1">
    <citation type="submission" date="2020-08" db="EMBL/GenBank/DDBJ databases">
        <authorList>
            <person name="Hejnol A."/>
        </authorList>
    </citation>
    <scope>NUCLEOTIDE SEQUENCE [LARGE SCALE GENOMIC DNA]</scope>
</reference>
<keyword evidence="1" id="KW-0067">ATP-binding</keyword>
<dbReference type="InterPro" id="IPR027752">
    <property type="entry name" value="TTLL10"/>
</dbReference>
<dbReference type="EMBL" id="CAJFCJ010000010">
    <property type="protein sequence ID" value="CAD5119623.1"/>
    <property type="molecule type" value="Genomic_DNA"/>
</dbReference>
<evidence type="ECO:0000313" key="5">
    <source>
        <dbReference type="Proteomes" id="UP000549394"/>
    </source>
</evidence>
<keyword evidence="1" id="KW-0547">Nucleotide-binding</keyword>
<dbReference type="Pfam" id="PF03133">
    <property type="entry name" value="TTL"/>
    <property type="match status" value="1"/>
</dbReference>
<dbReference type="InterPro" id="IPR004344">
    <property type="entry name" value="TTL/TTLL_fam"/>
</dbReference>
<feature type="region of interest" description="Disordered" evidence="2">
    <location>
        <begin position="642"/>
        <end position="685"/>
    </location>
</feature>
<feature type="compositionally biased region" description="Polar residues" evidence="2">
    <location>
        <begin position="540"/>
        <end position="554"/>
    </location>
</feature>
<dbReference type="PANTHER" id="PTHR46810">
    <property type="entry name" value="INACTIVE POLYGLYCYLASE TTLL10"/>
    <property type="match status" value="1"/>
</dbReference>
<dbReference type="Gene3D" id="3.30.470.20">
    <property type="entry name" value="ATP-grasp fold, B domain"/>
    <property type="match status" value="1"/>
</dbReference>
<dbReference type="PANTHER" id="PTHR46810:SF1">
    <property type="entry name" value="INACTIVE POLYGLYCYLASE TTLL10"/>
    <property type="match status" value="1"/>
</dbReference>
<dbReference type="InterPro" id="IPR011761">
    <property type="entry name" value="ATP-grasp"/>
</dbReference>
<feature type="region of interest" description="Disordered" evidence="2">
    <location>
        <begin position="443"/>
        <end position="564"/>
    </location>
</feature>
<feature type="compositionally biased region" description="Basic and acidic residues" evidence="2">
    <location>
        <begin position="555"/>
        <end position="564"/>
    </location>
</feature>
<comment type="caution">
    <text evidence="4">The sequence shown here is derived from an EMBL/GenBank/DDBJ whole genome shotgun (WGS) entry which is preliminary data.</text>
</comment>
<dbReference type="PROSITE" id="PS51221">
    <property type="entry name" value="TTL"/>
    <property type="match status" value="1"/>
</dbReference>
<feature type="compositionally biased region" description="Basic and acidic residues" evidence="2">
    <location>
        <begin position="646"/>
        <end position="661"/>
    </location>
</feature>
<evidence type="ECO:0000256" key="1">
    <source>
        <dbReference type="PROSITE-ProRule" id="PRU00409"/>
    </source>
</evidence>